<evidence type="ECO:0000256" key="1">
    <source>
        <dbReference type="SAM" id="MobiDB-lite"/>
    </source>
</evidence>
<sequence>MEASKNNSGIPPLIAPPPLTPGALRISILNQVRRYQQLFPARSATEESPSLPIDHPESTHPESEAQLRFRVVQDALVKDLRQLVVVSQSLERKLTSERSMKWITHSTIALATQVLVSKFIGPLLSFLRAPQNAFAYGTLGTMHRRTYQPYLGIFQLLQWFAYPIAVFQISRHEKRINDTSNLCEELLALLKDIEQGRELNKSEVACFSDAAWDSVPWQLLENPLALSRFGNVPSKMPINLGVSQGITIPDDFIAYYLNLFLFTARNSGATVLPDTQAIIFTIVTLYEALLSLATSIIQIVDFGSKLVGKCHEVYKNGSIASIDQARIVANDLKGVAKTLSCELNSVSTSTPELTDNQLKLKDLALETSKTADELIQLVDFVARHEGKHNPWKSFRQALGVTFSNKKILELRNKLDTSRNELILRIVVSLKLDENFKFSSAWQDERFISLQQDNKKIAETLLNNKNFFTIGIDKVLQQREEESTIARARHEETIAAIATLQGHAAQGISRAFEITDGLTFNSLQKLEEIQEGVLNFLWFRFLGDRRAEVSAAYVKTFQWVYDGATQSGWAWDSLSTWLENGQGCYWINGKAGSGKSTLMKFIAGDPRTQQLLTTWAENDNLLCDPSIVELKDALQLLTSQNVMPLKICLIVDGVDEYDGDHIELVKYLRSLSSLQLKLLLSSRPTSACSEAFENCPFLRLQDLTQSDIRTYVEGNLGEHSHMRELAQQDKPAVEDLINQVVLKSSGVFLWVVIVTRALRNGLRNHDKIHDLYGRLDELPVDLDNLYRRMLSQMDPFYKRQASILLQIMYQSSQVPAHKPMTSLRLSFAFDDNPDSSIDAKIREIELEEQVRRCRYIEEMVRSRCCGLLEIYREDSATFRISAERGNSEVSVAFHERINWVLAVLSPCFELLHSTRDLVLMLLLNDLRSVSNRDLQRIPVKDLVSILLTIDRDISTRGGPNLLSEILPDFDPESFVKSEVHFLHKSVIDFLEKPEVWMELQTITAPGGFDPNVSLLNSSLREMKAAPHEFETNIDQSHVWEILLRAFHECALAEISTGQAQDLLIEELDVTMDAHWRAVNGWIPRFNKSLHEMGHWSYTVPSSDSRLSWNHGHIPYSCIFSLACCFGLFRFVNKAIEESRQEQSWESPTATSNAGRRVCLAQKALNRVILDMDESKLSPRLWNLQLEVMALSLENGADPNLPFCDGKSPWQVALARCNPRDVSHSQDWATVLQRLIEGGADLNVGHMVDTYVLSFHGNPNGVDVRMWQSPLSAISEKYKMMENYVGGSSRTSARKIKTIAQRLQDGLIKHGGHCRQWFEEEVPYADGDQKVKRWRLITDPERVGEILSCVNGYE</sequence>
<name>A0A8H4VXS2_9HELO</name>
<dbReference type="InterPro" id="IPR056693">
    <property type="entry name" value="DUF7791"/>
</dbReference>
<dbReference type="SUPFAM" id="SSF52540">
    <property type="entry name" value="P-loop containing nucleoside triphosphate hydrolases"/>
    <property type="match status" value="1"/>
</dbReference>
<evidence type="ECO:0000259" key="2">
    <source>
        <dbReference type="Pfam" id="PF25053"/>
    </source>
</evidence>
<proteinExistence type="predicted"/>
<dbReference type="InterPro" id="IPR027417">
    <property type="entry name" value="P-loop_NTPase"/>
</dbReference>
<dbReference type="Pfam" id="PF25053">
    <property type="entry name" value="DUF7791"/>
    <property type="match status" value="1"/>
</dbReference>
<gene>
    <name evidence="3" type="ORF">G7Y89_g13918</name>
</gene>
<feature type="domain" description="DUF7791" evidence="2">
    <location>
        <begin position="792"/>
        <end position="1025"/>
    </location>
</feature>
<organism evidence="3 4">
    <name type="scientific">Cudoniella acicularis</name>
    <dbReference type="NCBI Taxonomy" id="354080"/>
    <lineage>
        <taxon>Eukaryota</taxon>
        <taxon>Fungi</taxon>
        <taxon>Dikarya</taxon>
        <taxon>Ascomycota</taxon>
        <taxon>Pezizomycotina</taxon>
        <taxon>Leotiomycetes</taxon>
        <taxon>Helotiales</taxon>
        <taxon>Tricladiaceae</taxon>
        <taxon>Cudoniella</taxon>
    </lineage>
</organism>
<dbReference type="Proteomes" id="UP000566819">
    <property type="component" value="Unassembled WGS sequence"/>
</dbReference>
<protein>
    <recommendedName>
        <fullName evidence="2">DUF7791 domain-containing protein</fullName>
    </recommendedName>
</protein>
<reference evidence="3 4" key="1">
    <citation type="submission" date="2020-03" db="EMBL/GenBank/DDBJ databases">
        <title>Draft Genome Sequence of Cudoniella acicularis.</title>
        <authorList>
            <person name="Buettner E."/>
            <person name="Kellner H."/>
        </authorList>
    </citation>
    <scope>NUCLEOTIDE SEQUENCE [LARGE SCALE GENOMIC DNA]</scope>
    <source>
        <strain evidence="3 4">DSM 108380</strain>
    </source>
</reference>
<dbReference type="PANTHER" id="PTHR10039:SF5">
    <property type="entry name" value="NACHT DOMAIN-CONTAINING PROTEIN"/>
    <property type="match status" value="1"/>
</dbReference>
<evidence type="ECO:0000313" key="3">
    <source>
        <dbReference type="EMBL" id="KAF4624255.1"/>
    </source>
</evidence>
<dbReference type="OrthoDB" id="443402at2759"/>
<accession>A0A8H4VXS2</accession>
<dbReference type="EMBL" id="JAAMPI010001718">
    <property type="protein sequence ID" value="KAF4624255.1"/>
    <property type="molecule type" value="Genomic_DNA"/>
</dbReference>
<comment type="caution">
    <text evidence="3">The sequence shown here is derived from an EMBL/GenBank/DDBJ whole genome shotgun (WGS) entry which is preliminary data.</text>
</comment>
<dbReference type="PANTHER" id="PTHR10039">
    <property type="entry name" value="AMELOGENIN"/>
    <property type="match status" value="1"/>
</dbReference>
<evidence type="ECO:0000313" key="4">
    <source>
        <dbReference type="Proteomes" id="UP000566819"/>
    </source>
</evidence>
<dbReference type="Gene3D" id="3.40.50.300">
    <property type="entry name" value="P-loop containing nucleotide triphosphate hydrolases"/>
    <property type="match status" value="1"/>
</dbReference>
<keyword evidence="4" id="KW-1185">Reference proteome</keyword>
<feature type="region of interest" description="Disordered" evidence="1">
    <location>
        <begin position="42"/>
        <end position="62"/>
    </location>
</feature>